<organism evidence="3 4">
    <name type="scientific">Candidatus Macondimonas diazotrophica</name>
    <dbReference type="NCBI Taxonomy" id="2305248"/>
    <lineage>
        <taxon>Bacteria</taxon>
        <taxon>Pseudomonadati</taxon>
        <taxon>Pseudomonadota</taxon>
        <taxon>Gammaproteobacteria</taxon>
        <taxon>Chromatiales</taxon>
        <taxon>Ectothiorhodospiraceae</taxon>
        <taxon>Candidatus Macondimonas</taxon>
    </lineage>
</organism>
<evidence type="ECO:0000259" key="2">
    <source>
        <dbReference type="Pfam" id="PF12697"/>
    </source>
</evidence>
<comment type="caution">
    <text evidence="3">The sequence shown here is derived from an EMBL/GenBank/DDBJ whole genome shotgun (WGS) entry which is preliminary data.</text>
</comment>
<proteinExistence type="predicted"/>
<feature type="domain" description="AB hydrolase-1" evidence="2">
    <location>
        <begin position="120"/>
        <end position="369"/>
    </location>
</feature>
<dbReference type="EMBL" id="SRIO01000001">
    <property type="protein sequence ID" value="TFZ84030.1"/>
    <property type="molecule type" value="Genomic_DNA"/>
</dbReference>
<evidence type="ECO:0000256" key="1">
    <source>
        <dbReference type="SAM" id="MobiDB-lite"/>
    </source>
</evidence>
<keyword evidence="3" id="KW-0378">Hydrolase</keyword>
<evidence type="ECO:0000313" key="3">
    <source>
        <dbReference type="EMBL" id="TFZ84030.1"/>
    </source>
</evidence>
<name>A0A4Z0FE53_9GAMM</name>
<dbReference type="OrthoDB" id="5733028at2"/>
<dbReference type="InterPro" id="IPR029058">
    <property type="entry name" value="AB_hydrolase_fold"/>
</dbReference>
<dbReference type="AlphaFoldDB" id="A0A4Z0FE53"/>
<protein>
    <submittedName>
        <fullName evidence="3">Alpha/beta hydrolase</fullName>
    </submittedName>
</protein>
<evidence type="ECO:0000313" key="4">
    <source>
        <dbReference type="Proteomes" id="UP000297890"/>
    </source>
</evidence>
<reference evidence="3 4" key="1">
    <citation type="journal article" date="2019" name="ISME J.">
        <title>Candidatus Macondimonas diazotrophica, a novel gammaproteobacterial genus dominating crude-oil-contaminated coastal sediments.</title>
        <authorList>
            <person name="Karthikeyan S."/>
            <person name="Konstantinidis K."/>
        </authorList>
    </citation>
    <scope>NUCLEOTIDE SEQUENCE [LARGE SCALE GENOMIC DNA]</scope>
    <source>
        <strain evidence="3 4">KTK01</strain>
    </source>
</reference>
<dbReference type="InterPro" id="IPR000073">
    <property type="entry name" value="AB_hydrolase_1"/>
</dbReference>
<dbReference type="Pfam" id="PF12697">
    <property type="entry name" value="Abhydrolase_6"/>
    <property type="match status" value="1"/>
</dbReference>
<accession>A0A4Z0FE53</accession>
<keyword evidence="4" id="KW-1185">Reference proteome</keyword>
<dbReference type="GO" id="GO:0016787">
    <property type="term" value="F:hydrolase activity"/>
    <property type="evidence" value="ECO:0007669"/>
    <property type="project" value="UniProtKB-KW"/>
</dbReference>
<feature type="region of interest" description="Disordered" evidence="1">
    <location>
        <begin position="1"/>
        <end position="22"/>
    </location>
</feature>
<dbReference type="Gene3D" id="3.40.50.1820">
    <property type="entry name" value="alpha/beta hydrolase"/>
    <property type="match status" value="1"/>
</dbReference>
<gene>
    <name evidence="3" type="ORF">E4680_00325</name>
</gene>
<dbReference type="SUPFAM" id="SSF53474">
    <property type="entry name" value="alpha/beta-Hydrolases"/>
    <property type="match status" value="1"/>
</dbReference>
<dbReference type="Proteomes" id="UP000297890">
    <property type="component" value="Unassembled WGS sequence"/>
</dbReference>
<sequence length="388" mass="42608">MAGRLKGERSMPAGRSWPDIRSSSTRATACSVRRRGMFFSSMVRPIDLHQAMIPGTRSDAMKSVIVILVLVTLVHGLRTRLLRQRLPARNHETFEGVIEQVGESVVAYRSAGPSPHQSVIAIHGFLEDFRYFTALYRDSSLELVLVNNSGYHCPVIGWPAARASWSEVDNPYPVGSIEHDAFVFNLALTHRVTGARVRAHGHSRGGAVILEAARQNPALFRDVEVILEAPVLPAGRGHPLLELAFSAPGRYLLPFTFTLLRQIDVVRFGGFVFAPLNPRKIELLRGLYFAPRTFQVVLDNLASMRTWIARRDSALFAHIPNGTILIGARDRVLDRAAMLRSARSAGARWQVIETRGTSHFVSLDQPGAVPAFQAGESSPVLSDGGPAG</sequence>